<dbReference type="AlphaFoldDB" id="A0A6P5HT77"/>
<dbReference type="Gene3D" id="3.30.70.330">
    <property type="match status" value="1"/>
</dbReference>
<feature type="domain" description="RRM" evidence="4">
    <location>
        <begin position="321"/>
        <end position="398"/>
    </location>
</feature>
<evidence type="ECO:0000256" key="3">
    <source>
        <dbReference type="SAM" id="MobiDB-lite"/>
    </source>
</evidence>
<dbReference type="PANTHER" id="PTHR10693">
    <property type="entry name" value="RAS GTPASE-ACTIVATING PROTEIN-BINDING PROTEIN"/>
    <property type="match status" value="1"/>
</dbReference>
<feature type="domain" description="NTF2" evidence="5">
    <location>
        <begin position="14"/>
        <end position="128"/>
    </location>
</feature>
<dbReference type="RefSeq" id="XP_020115273.1">
    <property type="nucleotide sequence ID" value="XM_020259684.1"/>
</dbReference>
<keyword evidence="1 2" id="KW-0694">RNA-binding</keyword>
<reference evidence="6" key="1">
    <citation type="journal article" date="2015" name="Nat. Genet.">
        <title>The pineapple genome and the evolution of CAM photosynthesis.</title>
        <authorList>
            <person name="Ming R."/>
            <person name="VanBuren R."/>
            <person name="Wai C.M."/>
            <person name="Tang H."/>
            <person name="Schatz M.C."/>
            <person name="Bowers J.E."/>
            <person name="Lyons E."/>
            <person name="Wang M.L."/>
            <person name="Chen J."/>
            <person name="Biggers E."/>
            <person name="Zhang J."/>
            <person name="Huang L."/>
            <person name="Zhang L."/>
            <person name="Miao W."/>
            <person name="Zhang J."/>
            <person name="Ye Z."/>
            <person name="Miao C."/>
            <person name="Lin Z."/>
            <person name="Wang H."/>
            <person name="Zhou H."/>
            <person name="Yim W.C."/>
            <person name="Priest H.D."/>
            <person name="Zheng C."/>
            <person name="Woodhouse M."/>
            <person name="Edger P.P."/>
            <person name="Guyot R."/>
            <person name="Guo H.B."/>
            <person name="Guo H."/>
            <person name="Zheng G."/>
            <person name="Singh R."/>
            <person name="Sharma A."/>
            <person name="Min X."/>
            <person name="Zheng Y."/>
            <person name="Lee H."/>
            <person name="Gurtowski J."/>
            <person name="Sedlazeck F.J."/>
            <person name="Harkess A."/>
            <person name="McKain M.R."/>
            <person name="Liao Z."/>
            <person name="Fang J."/>
            <person name="Liu J."/>
            <person name="Zhang X."/>
            <person name="Zhang Q."/>
            <person name="Hu W."/>
            <person name="Qin Y."/>
            <person name="Wang K."/>
            <person name="Chen L.Y."/>
            <person name="Shirley N."/>
            <person name="Lin Y.R."/>
            <person name="Liu L.Y."/>
            <person name="Hernandez A.G."/>
            <person name="Wright C.L."/>
            <person name="Bulone V."/>
            <person name="Tuskan G.A."/>
            <person name="Heath K."/>
            <person name="Zee F."/>
            <person name="Moore P.H."/>
            <person name="Sunkar R."/>
            <person name="Leebens-Mack J.H."/>
            <person name="Mockler T."/>
            <person name="Bennetzen J.L."/>
            <person name="Freeling M."/>
            <person name="Sankoff D."/>
            <person name="Paterson A.H."/>
            <person name="Zhu X."/>
            <person name="Yang X."/>
            <person name="Smith J.A."/>
            <person name="Cushman J.C."/>
            <person name="Paull R.E."/>
            <person name="Yu Q."/>
        </authorList>
    </citation>
    <scope>NUCLEOTIDE SEQUENCE [LARGE SCALE GENOMIC DNA]</scope>
    <source>
        <strain evidence="6">cv. F153</strain>
    </source>
</reference>
<dbReference type="SUPFAM" id="SSF54928">
    <property type="entry name" value="RNA-binding domain, RBD"/>
    <property type="match status" value="1"/>
</dbReference>
<gene>
    <name evidence="7" type="primary">LOC109729051</name>
</gene>
<dbReference type="PROSITE" id="PS50177">
    <property type="entry name" value="NTF2_DOMAIN"/>
    <property type="match status" value="1"/>
</dbReference>
<dbReference type="InterPro" id="IPR000504">
    <property type="entry name" value="RRM_dom"/>
</dbReference>
<evidence type="ECO:0000256" key="1">
    <source>
        <dbReference type="ARBA" id="ARBA00022884"/>
    </source>
</evidence>
<dbReference type="CDD" id="cd00780">
    <property type="entry name" value="NTF2"/>
    <property type="match status" value="1"/>
</dbReference>
<dbReference type="OrthoDB" id="339151at2759"/>
<dbReference type="PANTHER" id="PTHR10693:SF58">
    <property type="entry name" value="OS02G0131700 PROTEIN"/>
    <property type="match status" value="1"/>
</dbReference>
<dbReference type="GeneID" id="109729051"/>
<dbReference type="InterPro" id="IPR012677">
    <property type="entry name" value="Nucleotide-bd_a/b_plait_sf"/>
</dbReference>
<dbReference type="Pfam" id="PF00076">
    <property type="entry name" value="RRM_1"/>
    <property type="match status" value="1"/>
</dbReference>
<sequence length="473" mass="51975">MAAYFPSQVSAVQVGTFFVGQYYNILQQQPSLVHQFYNEASTMMRIDGGASEAATGMMQIHSLIMSLNFTRIEIKTANFLNSWGDGVLVMVSGLVQAREYNARRNFVQTFFLAPQEKGYFILNDMFHFLDEEQIHQPAIAAHDKFENNLTTSAKVPEGENIAAVPEYMHEGESHSQEYMVPAQVEENGTIPEEDFPEPQQVSHSDNLVEEPPAEEPAASFPITTSFSNTSAAARDPSPVRTEEPSAEPLKQTYASILRAAKGQSGAAAAPLSKPSPVPFEWHQAPQSIPQQSTPILSVVPEKSGSEAVEEVNTLEDEVESKSVYVGNVPPSVTESDLENEFKKFGRIRPDGVAIRSRKDSGGYYAFVEFDDIIGVPNALKASPIEINGFQIYVEERRPNNGIFRGGRRGRGRGGYQSEAPRGRFGGRSFARAVPDYNSRPRGNGFHPRAPRQDRGILGSQGGRDGQLNSLASP</sequence>
<dbReference type="InterPro" id="IPR032710">
    <property type="entry name" value="NTF2-like_dom_sf"/>
</dbReference>
<evidence type="ECO:0000259" key="5">
    <source>
        <dbReference type="PROSITE" id="PS50177"/>
    </source>
</evidence>
<feature type="compositionally biased region" description="Polar residues" evidence="3">
    <location>
        <begin position="221"/>
        <end position="231"/>
    </location>
</feature>
<reference evidence="7" key="2">
    <citation type="submission" date="2025-08" db="UniProtKB">
        <authorList>
            <consortium name="RefSeq"/>
        </authorList>
    </citation>
    <scope>IDENTIFICATION</scope>
    <source>
        <tissue evidence="7">Leaf</tissue>
    </source>
</reference>
<dbReference type="CDD" id="cd00590">
    <property type="entry name" value="RRM_SF"/>
    <property type="match status" value="1"/>
</dbReference>
<dbReference type="InterPro" id="IPR035979">
    <property type="entry name" value="RBD_domain_sf"/>
</dbReference>
<dbReference type="Proteomes" id="UP000515123">
    <property type="component" value="Linkage group 25"/>
</dbReference>
<protein>
    <submittedName>
        <fullName evidence="7">Ras GTPase-activating protein-binding protein 1</fullName>
    </submittedName>
</protein>
<dbReference type="FunFam" id="3.10.450.50:FF:000003">
    <property type="entry name" value="Nuclear transport factor 2 family protein"/>
    <property type="match status" value="1"/>
</dbReference>
<dbReference type="InterPro" id="IPR018222">
    <property type="entry name" value="Nuclear_transport_factor_2_euk"/>
</dbReference>
<feature type="region of interest" description="Disordered" evidence="3">
    <location>
        <begin position="189"/>
        <end position="248"/>
    </location>
</feature>
<evidence type="ECO:0000256" key="2">
    <source>
        <dbReference type="PROSITE-ProRule" id="PRU00176"/>
    </source>
</evidence>
<dbReference type="Gene3D" id="3.10.450.50">
    <property type="match status" value="1"/>
</dbReference>
<accession>A0A6P5HT77</accession>
<dbReference type="InterPro" id="IPR039539">
    <property type="entry name" value="Ras_GTPase_bind_prot"/>
</dbReference>
<dbReference type="SMART" id="SM00360">
    <property type="entry name" value="RRM"/>
    <property type="match status" value="1"/>
</dbReference>
<keyword evidence="6" id="KW-1185">Reference proteome</keyword>
<dbReference type="Gramene" id="Aco010152.1.mrna1">
    <property type="protein sequence ID" value="Aco010152.1.mrna1"/>
    <property type="gene ID" value="Aco010152.1.path1"/>
</dbReference>
<organism evidence="6 7">
    <name type="scientific">Ananas comosus</name>
    <name type="common">Pineapple</name>
    <name type="synonym">Ananas ananas</name>
    <dbReference type="NCBI Taxonomy" id="4615"/>
    <lineage>
        <taxon>Eukaryota</taxon>
        <taxon>Viridiplantae</taxon>
        <taxon>Streptophyta</taxon>
        <taxon>Embryophyta</taxon>
        <taxon>Tracheophyta</taxon>
        <taxon>Spermatophyta</taxon>
        <taxon>Magnoliopsida</taxon>
        <taxon>Liliopsida</taxon>
        <taxon>Poales</taxon>
        <taxon>Bromeliaceae</taxon>
        <taxon>Bromelioideae</taxon>
        <taxon>Ananas</taxon>
    </lineage>
</organism>
<evidence type="ECO:0000313" key="7">
    <source>
        <dbReference type="RefSeq" id="XP_020115273.1"/>
    </source>
</evidence>
<evidence type="ECO:0000313" key="6">
    <source>
        <dbReference type="Proteomes" id="UP000515123"/>
    </source>
</evidence>
<feature type="region of interest" description="Disordered" evidence="3">
    <location>
        <begin position="402"/>
        <end position="473"/>
    </location>
</feature>
<dbReference type="GO" id="GO:0003729">
    <property type="term" value="F:mRNA binding"/>
    <property type="evidence" value="ECO:0007669"/>
    <property type="project" value="TreeGrafter"/>
</dbReference>
<dbReference type="InterPro" id="IPR002075">
    <property type="entry name" value="NTF2_dom"/>
</dbReference>
<dbReference type="GO" id="GO:1990904">
    <property type="term" value="C:ribonucleoprotein complex"/>
    <property type="evidence" value="ECO:0007669"/>
    <property type="project" value="TreeGrafter"/>
</dbReference>
<name>A0A6P5HT77_ANACO</name>
<proteinExistence type="predicted"/>
<evidence type="ECO:0000259" key="4">
    <source>
        <dbReference type="PROSITE" id="PS50102"/>
    </source>
</evidence>
<dbReference type="SUPFAM" id="SSF54427">
    <property type="entry name" value="NTF2-like"/>
    <property type="match status" value="1"/>
</dbReference>
<dbReference type="Pfam" id="PF02136">
    <property type="entry name" value="NTF2"/>
    <property type="match status" value="1"/>
</dbReference>
<dbReference type="PROSITE" id="PS50102">
    <property type="entry name" value="RRM"/>
    <property type="match status" value="1"/>
</dbReference>
<dbReference type="GO" id="GO:0005829">
    <property type="term" value="C:cytosol"/>
    <property type="evidence" value="ECO:0007669"/>
    <property type="project" value="TreeGrafter"/>
</dbReference>